<name>A0A4S8M5Z1_DENBC</name>
<dbReference type="EMBL" id="ML179151">
    <property type="protein sequence ID" value="THU97664.1"/>
    <property type="molecule type" value="Genomic_DNA"/>
</dbReference>
<reference evidence="2 3" key="1">
    <citation type="journal article" date="2019" name="Nat. Ecol. Evol.">
        <title>Megaphylogeny resolves global patterns of mushroom evolution.</title>
        <authorList>
            <person name="Varga T."/>
            <person name="Krizsan K."/>
            <person name="Foldi C."/>
            <person name="Dima B."/>
            <person name="Sanchez-Garcia M."/>
            <person name="Sanchez-Ramirez S."/>
            <person name="Szollosi G.J."/>
            <person name="Szarkandi J.G."/>
            <person name="Papp V."/>
            <person name="Albert L."/>
            <person name="Andreopoulos W."/>
            <person name="Angelini C."/>
            <person name="Antonin V."/>
            <person name="Barry K.W."/>
            <person name="Bougher N.L."/>
            <person name="Buchanan P."/>
            <person name="Buyck B."/>
            <person name="Bense V."/>
            <person name="Catcheside P."/>
            <person name="Chovatia M."/>
            <person name="Cooper J."/>
            <person name="Damon W."/>
            <person name="Desjardin D."/>
            <person name="Finy P."/>
            <person name="Geml J."/>
            <person name="Haridas S."/>
            <person name="Hughes K."/>
            <person name="Justo A."/>
            <person name="Karasinski D."/>
            <person name="Kautmanova I."/>
            <person name="Kiss B."/>
            <person name="Kocsube S."/>
            <person name="Kotiranta H."/>
            <person name="LaButti K.M."/>
            <person name="Lechner B.E."/>
            <person name="Liimatainen K."/>
            <person name="Lipzen A."/>
            <person name="Lukacs Z."/>
            <person name="Mihaltcheva S."/>
            <person name="Morgado L.N."/>
            <person name="Niskanen T."/>
            <person name="Noordeloos M.E."/>
            <person name="Ohm R.A."/>
            <person name="Ortiz-Santana B."/>
            <person name="Ovrebo C."/>
            <person name="Racz N."/>
            <person name="Riley R."/>
            <person name="Savchenko A."/>
            <person name="Shiryaev A."/>
            <person name="Soop K."/>
            <person name="Spirin V."/>
            <person name="Szebenyi C."/>
            <person name="Tomsovsky M."/>
            <person name="Tulloss R.E."/>
            <person name="Uehling J."/>
            <person name="Grigoriev I.V."/>
            <person name="Vagvolgyi C."/>
            <person name="Papp T."/>
            <person name="Martin F.M."/>
            <person name="Miettinen O."/>
            <person name="Hibbett D.S."/>
            <person name="Nagy L.G."/>
        </authorList>
    </citation>
    <scope>NUCLEOTIDE SEQUENCE [LARGE SCALE GENOMIC DNA]</scope>
    <source>
        <strain evidence="2 3">CBS 962.96</strain>
    </source>
</reference>
<gene>
    <name evidence="2" type="ORF">K435DRAFT_59181</name>
</gene>
<protein>
    <submittedName>
        <fullName evidence="2">Uncharacterized protein</fullName>
    </submittedName>
</protein>
<dbReference type="AlphaFoldDB" id="A0A4S8M5Z1"/>
<dbReference type="Proteomes" id="UP000297245">
    <property type="component" value="Unassembled WGS sequence"/>
</dbReference>
<feature type="compositionally biased region" description="Low complexity" evidence="1">
    <location>
        <begin position="188"/>
        <end position="198"/>
    </location>
</feature>
<evidence type="ECO:0000256" key="1">
    <source>
        <dbReference type="SAM" id="MobiDB-lite"/>
    </source>
</evidence>
<sequence>MTGLHGNATDPSLQPSPPSREPTFLVPDQSSPGLFGPRTPESAVFTHPPIPPIDTEDAGNFSSRPLPRRGSRTQQRPQALSRTYSQGQRSPPDFVHPPLDREDTQSAISSRPSPSHGAQSQTRTLPPRSATLTRPSIDLEDTQHLISRPPHRASGVSQSHSQGQALPLQSTAFTHPPIDTEDTQQFVSRSSGSYQRQSQNHHYNTAYRDVPEQYLARQARSGGSPEDEYGDEQLSSYTRTLSI</sequence>
<evidence type="ECO:0000313" key="2">
    <source>
        <dbReference type="EMBL" id="THU97664.1"/>
    </source>
</evidence>
<feature type="compositionally biased region" description="Polar residues" evidence="1">
    <location>
        <begin position="155"/>
        <end position="173"/>
    </location>
</feature>
<feature type="region of interest" description="Disordered" evidence="1">
    <location>
        <begin position="1"/>
        <end position="243"/>
    </location>
</feature>
<organism evidence="2 3">
    <name type="scientific">Dendrothele bispora (strain CBS 962.96)</name>
    <dbReference type="NCBI Taxonomy" id="1314807"/>
    <lineage>
        <taxon>Eukaryota</taxon>
        <taxon>Fungi</taxon>
        <taxon>Dikarya</taxon>
        <taxon>Basidiomycota</taxon>
        <taxon>Agaricomycotina</taxon>
        <taxon>Agaricomycetes</taxon>
        <taxon>Agaricomycetidae</taxon>
        <taxon>Agaricales</taxon>
        <taxon>Agaricales incertae sedis</taxon>
        <taxon>Dendrothele</taxon>
    </lineage>
</organism>
<feature type="compositionally biased region" description="Polar residues" evidence="1">
    <location>
        <begin position="233"/>
        <end position="243"/>
    </location>
</feature>
<evidence type="ECO:0000313" key="3">
    <source>
        <dbReference type="Proteomes" id="UP000297245"/>
    </source>
</evidence>
<keyword evidence="3" id="KW-1185">Reference proteome</keyword>
<feature type="compositionally biased region" description="Polar residues" evidence="1">
    <location>
        <begin position="105"/>
        <end position="134"/>
    </location>
</feature>
<accession>A0A4S8M5Z1</accession>
<feature type="compositionally biased region" description="Polar residues" evidence="1">
    <location>
        <begin position="72"/>
        <end position="89"/>
    </location>
</feature>
<proteinExistence type="predicted"/>
<dbReference type="OrthoDB" id="2507336at2759"/>